<accession>A0A918P1G4</accession>
<keyword evidence="2" id="KW-1185">Reference proteome</keyword>
<organism evidence="1 2">
    <name type="scientific">Paludibacterium paludis</name>
    <dbReference type="NCBI Taxonomy" id="1225769"/>
    <lineage>
        <taxon>Bacteria</taxon>
        <taxon>Pseudomonadati</taxon>
        <taxon>Pseudomonadota</taxon>
        <taxon>Betaproteobacteria</taxon>
        <taxon>Neisseriales</taxon>
        <taxon>Chromobacteriaceae</taxon>
        <taxon>Paludibacterium</taxon>
    </lineage>
</organism>
<reference evidence="1" key="2">
    <citation type="submission" date="2020-09" db="EMBL/GenBank/DDBJ databases">
        <authorList>
            <person name="Sun Q."/>
            <person name="Kim S."/>
        </authorList>
    </citation>
    <scope>NUCLEOTIDE SEQUENCE</scope>
    <source>
        <strain evidence="1">KCTC 32182</strain>
    </source>
</reference>
<name>A0A918P1G4_9NEIS</name>
<reference evidence="1" key="1">
    <citation type="journal article" date="2014" name="Int. J. Syst. Evol. Microbiol.">
        <title>Complete genome sequence of Corynebacterium casei LMG S-19264T (=DSM 44701T), isolated from a smear-ripened cheese.</title>
        <authorList>
            <consortium name="US DOE Joint Genome Institute (JGI-PGF)"/>
            <person name="Walter F."/>
            <person name="Albersmeier A."/>
            <person name="Kalinowski J."/>
            <person name="Ruckert C."/>
        </authorList>
    </citation>
    <scope>NUCLEOTIDE SEQUENCE</scope>
    <source>
        <strain evidence="1">KCTC 32182</strain>
    </source>
</reference>
<sequence length="80" mass="9077">MFAHFRAPRRQASESGTSELVMFNYRRPVRARLVSLGPGNGKLWLVEMLDAQSGIWIWQEESRDSAAALDCARRLSLLLS</sequence>
<dbReference type="EMBL" id="BMYX01000006">
    <property type="protein sequence ID" value="GGY12536.1"/>
    <property type="molecule type" value="Genomic_DNA"/>
</dbReference>
<protein>
    <submittedName>
        <fullName evidence="1">Uncharacterized protein</fullName>
    </submittedName>
</protein>
<comment type="caution">
    <text evidence="1">The sequence shown here is derived from an EMBL/GenBank/DDBJ whole genome shotgun (WGS) entry which is preliminary data.</text>
</comment>
<evidence type="ECO:0000313" key="1">
    <source>
        <dbReference type="EMBL" id="GGY12536.1"/>
    </source>
</evidence>
<dbReference type="RefSeq" id="WP_189532806.1">
    <property type="nucleotide sequence ID" value="NZ_BMYX01000006.1"/>
</dbReference>
<gene>
    <name evidence="1" type="ORF">GCM10011289_14690</name>
</gene>
<dbReference type="Proteomes" id="UP000645257">
    <property type="component" value="Unassembled WGS sequence"/>
</dbReference>
<proteinExistence type="predicted"/>
<evidence type="ECO:0000313" key="2">
    <source>
        <dbReference type="Proteomes" id="UP000645257"/>
    </source>
</evidence>
<dbReference type="AlphaFoldDB" id="A0A918P1G4"/>